<dbReference type="Gene3D" id="2.30.42.10">
    <property type="match status" value="1"/>
</dbReference>
<keyword evidence="4" id="KW-0472">Membrane</keyword>
<keyword evidence="4" id="KW-1133">Transmembrane helix</keyword>
<dbReference type="EMBL" id="JAAGVB010000055">
    <property type="protein sequence ID" value="NEW35856.1"/>
    <property type="molecule type" value="Genomic_DNA"/>
</dbReference>
<evidence type="ECO:0000256" key="3">
    <source>
        <dbReference type="SAM" id="MobiDB-lite"/>
    </source>
</evidence>
<dbReference type="InterPro" id="IPR036034">
    <property type="entry name" value="PDZ_sf"/>
</dbReference>
<dbReference type="InterPro" id="IPR001478">
    <property type="entry name" value="PDZ"/>
</dbReference>
<dbReference type="InterPro" id="IPR051201">
    <property type="entry name" value="Chloro_Bact_Ser_Proteases"/>
</dbReference>
<sequence>MDGDWHDSRDNQRDDRPRRRGGAGRLGAAVVATILAVAAFLGYRGELPGWPTLERVPAAAPAVVAPRPPLDPVAVAAGLEPVLVNINVSTKPFGVGAAGSGIVLTADGQVLTSHHVVKGAESVKVTRVSDGLVYDAQVLGYDSSTDIALLGLVGATGLTTARLGSSSGLRLRDEVMAIGNAGGTGEPTAVAGRISDLDSTILALNSADLSRKALTGMVEISAAVSSGQSGGALADHAGAVVGVIAAASGDQEDEDPGMKAQRPPVGYAVPIDTAMRVVRQIRSGTPTETVHVGPTATLGVLISDARPSGARVDVAIYGLPAHNAGLADGEVITSIDGKIVTSARALRAAINKHKPNDIVELGVSGPGGQRTVRVVLAPGTPN</sequence>
<keyword evidence="1" id="KW-0645">Protease</keyword>
<evidence type="ECO:0000313" key="7">
    <source>
        <dbReference type="Proteomes" id="UP000471166"/>
    </source>
</evidence>
<feature type="region of interest" description="Disordered" evidence="3">
    <location>
        <begin position="1"/>
        <end position="22"/>
    </location>
</feature>
<feature type="compositionally biased region" description="Basic and acidic residues" evidence="3">
    <location>
        <begin position="1"/>
        <end position="17"/>
    </location>
</feature>
<dbReference type="Proteomes" id="UP000471166">
    <property type="component" value="Unassembled WGS sequence"/>
</dbReference>
<dbReference type="SUPFAM" id="SSF50494">
    <property type="entry name" value="Trypsin-like serine proteases"/>
    <property type="match status" value="1"/>
</dbReference>
<dbReference type="AlphaFoldDB" id="A0A6P1CWS9"/>
<dbReference type="Gene3D" id="2.40.10.120">
    <property type="match status" value="1"/>
</dbReference>
<evidence type="ECO:0000256" key="1">
    <source>
        <dbReference type="ARBA" id="ARBA00022670"/>
    </source>
</evidence>
<evidence type="ECO:0000313" key="6">
    <source>
        <dbReference type="EMBL" id="NEW35856.1"/>
    </source>
</evidence>
<dbReference type="PANTHER" id="PTHR43343:SF3">
    <property type="entry name" value="PROTEASE DO-LIKE 8, CHLOROPLASTIC"/>
    <property type="match status" value="1"/>
</dbReference>
<dbReference type="SUPFAM" id="SSF50156">
    <property type="entry name" value="PDZ domain-like"/>
    <property type="match status" value="1"/>
</dbReference>
<dbReference type="InterPro" id="IPR001940">
    <property type="entry name" value="Peptidase_S1C"/>
</dbReference>
<keyword evidence="4" id="KW-0812">Transmembrane</keyword>
<proteinExistence type="predicted"/>
<dbReference type="RefSeq" id="WP_014353233.1">
    <property type="nucleotide sequence ID" value="NZ_JAAGVB010000055.1"/>
</dbReference>
<feature type="domain" description="PDZ" evidence="5">
    <location>
        <begin position="296"/>
        <end position="367"/>
    </location>
</feature>
<evidence type="ECO:0000256" key="4">
    <source>
        <dbReference type="SAM" id="Phobius"/>
    </source>
</evidence>
<protein>
    <submittedName>
        <fullName evidence="6">PDZ domain-containing protein</fullName>
    </submittedName>
</protein>
<reference evidence="6 7" key="1">
    <citation type="submission" date="2020-01" db="EMBL/GenBank/DDBJ databases">
        <title>Genetics and antimicrobial susceptibilities of Nocardia species isolated from the soil; a comparison with species isolated from humans.</title>
        <authorList>
            <person name="Carrasco G."/>
            <person name="Monzon S."/>
            <person name="Sansegundo M."/>
            <person name="Garcia E."/>
            <person name="Garrido N."/>
            <person name="Medina M.J."/>
            <person name="Villalon P."/>
            <person name="Ramirez-Arocha A.C."/>
            <person name="Jimenez P."/>
            <person name="Cuesta I."/>
            <person name="Valdezate S."/>
        </authorList>
    </citation>
    <scope>NUCLEOTIDE SEQUENCE [LARGE SCALE GENOMIC DNA]</scope>
    <source>
        <strain evidence="6 7">CNM20110626</strain>
    </source>
</reference>
<dbReference type="Pfam" id="PF13180">
    <property type="entry name" value="PDZ_2"/>
    <property type="match status" value="1"/>
</dbReference>
<dbReference type="GO" id="GO:0004252">
    <property type="term" value="F:serine-type endopeptidase activity"/>
    <property type="evidence" value="ECO:0007669"/>
    <property type="project" value="InterPro"/>
</dbReference>
<dbReference type="PANTHER" id="PTHR43343">
    <property type="entry name" value="PEPTIDASE S12"/>
    <property type="match status" value="1"/>
</dbReference>
<feature type="transmembrane region" description="Helical" evidence="4">
    <location>
        <begin position="23"/>
        <end position="43"/>
    </location>
</feature>
<dbReference type="GO" id="GO:0006508">
    <property type="term" value="P:proteolysis"/>
    <property type="evidence" value="ECO:0007669"/>
    <property type="project" value="UniProtKB-KW"/>
</dbReference>
<name>A0A6P1CWS9_9NOCA</name>
<accession>A0A6P1CWS9</accession>
<dbReference type="OMA" id="SVNFRMG"/>
<dbReference type="SMART" id="SM00228">
    <property type="entry name" value="PDZ"/>
    <property type="match status" value="1"/>
</dbReference>
<dbReference type="Pfam" id="PF13365">
    <property type="entry name" value="Trypsin_2"/>
    <property type="match status" value="1"/>
</dbReference>
<organism evidence="6 7">
    <name type="scientific">Nocardia cyriacigeorgica</name>
    <dbReference type="NCBI Taxonomy" id="135487"/>
    <lineage>
        <taxon>Bacteria</taxon>
        <taxon>Bacillati</taxon>
        <taxon>Actinomycetota</taxon>
        <taxon>Actinomycetes</taxon>
        <taxon>Mycobacteriales</taxon>
        <taxon>Nocardiaceae</taxon>
        <taxon>Nocardia</taxon>
    </lineage>
</organism>
<dbReference type="PRINTS" id="PR00834">
    <property type="entry name" value="PROTEASES2C"/>
</dbReference>
<evidence type="ECO:0000256" key="2">
    <source>
        <dbReference type="ARBA" id="ARBA00022801"/>
    </source>
</evidence>
<evidence type="ECO:0000259" key="5">
    <source>
        <dbReference type="SMART" id="SM00228"/>
    </source>
</evidence>
<gene>
    <name evidence="6" type="ORF">GV791_25290</name>
</gene>
<comment type="caution">
    <text evidence="6">The sequence shown here is derived from an EMBL/GenBank/DDBJ whole genome shotgun (WGS) entry which is preliminary data.</text>
</comment>
<keyword evidence="2" id="KW-0378">Hydrolase</keyword>
<dbReference type="InterPro" id="IPR009003">
    <property type="entry name" value="Peptidase_S1_PA"/>
</dbReference>